<reference evidence="2 3" key="1">
    <citation type="submission" date="2021-03" db="EMBL/GenBank/DDBJ databases">
        <title>Genomic Encyclopedia of Type Strains, Phase IV (KMG-IV): sequencing the most valuable type-strain genomes for metagenomic binning, comparative biology and taxonomic classification.</title>
        <authorList>
            <person name="Goeker M."/>
        </authorList>
    </citation>
    <scope>NUCLEOTIDE SEQUENCE [LARGE SCALE GENOMIC DNA]</scope>
    <source>
        <strain evidence="2 3">DSM 24738</strain>
    </source>
</reference>
<dbReference type="RefSeq" id="WP_209811604.1">
    <property type="nucleotide sequence ID" value="NZ_JAGGKT010000012.1"/>
</dbReference>
<keyword evidence="3" id="KW-1185">Reference proteome</keyword>
<dbReference type="Pfam" id="PF10263">
    <property type="entry name" value="SprT-like"/>
    <property type="match status" value="1"/>
</dbReference>
<accession>A0ABS4GTI0</accession>
<evidence type="ECO:0000313" key="2">
    <source>
        <dbReference type="EMBL" id="MBP1933587.1"/>
    </source>
</evidence>
<gene>
    <name evidence="2" type="ORF">J2Z37_003600</name>
</gene>
<name>A0ABS4GTI0_9BACL</name>
<proteinExistence type="predicted"/>
<dbReference type="SMART" id="SM00731">
    <property type="entry name" value="SprT"/>
    <property type="match status" value="1"/>
</dbReference>
<comment type="caution">
    <text evidence="2">The sequence shown here is derived from an EMBL/GenBank/DDBJ whole genome shotgun (WGS) entry which is preliminary data.</text>
</comment>
<sequence>MDQKREIDFNPQKLQAIAEKLSQHFWGQPVGIPVEWNGRLTRSMGRFVYRMKGKQREPLKIEMSKHAAQFIDREIFIAVMLHELCHFHLFCKGQPFHDHHPHFERELLRVGAISTNTVRLPEKIFQLYCTNCGQNLGVVKRMNSDRYRSSCCHAKIKKLEKWVGEFQYDGSILKNSKVRIHPGEKRTLF</sequence>
<dbReference type="InterPro" id="IPR006640">
    <property type="entry name" value="SprT-like_domain"/>
</dbReference>
<protein>
    <submittedName>
        <fullName evidence="2">SprT-like protein</fullName>
    </submittedName>
</protein>
<feature type="domain" description="SprT-like" evidence="1">
    <location>
        <begin position="12"/>
        <end position="159"/>
    </location>
</feature>
<evidence type="ECO:0000259" key="1">
    <source>
        <dbReference type="SMART" id="SM00731"/>
    </source>
</evidence>
<dbReference type="EMBL" id="JAGGKT010000012">
    <property type="protein sequence ID" value="MBP1933587.1"/>
    <property type="molecule type" value="Genomic_DNA"/>
</dbReference>
<evidence type="ECO:0000313" key="3">
    <source>
        <dbReference type="Proteomes" id="UP001519343"/>
    </source>
</evidence>
<dbReference type="Proteomes" id="UP001519343">
    <property type="component" value="Unassembled WGS sequence"/>
</dbReference>
<organism evidence="2 3">
    <name type="scientific">Ammoniphilus resinae</name>
    <dbReference type="NCBI Taxonomy" id="861532"/>
    <lineage>
        <taxon>Bacteria</taxon>
        <taxon>Bacillati</taxon>
        <taxon>Bacillota</taxon>
        <taxon>Bacilli</taxon>
        <taxon>Bacillales</taxon>
        <taxon>Paenibacillaceae</taxon>
        <taxon>Aneurinibacillus group</taxon>
        <taxon>Ammoniphilus</taxon>
    </lineage>
</organism>